<feature type="binding site" evidence="13 15">
    <location>
        <position position="334"/>
    </location>
    <ligand>
        <name>ATP</name>
        <dbReference type="ChEBI" id="CHEBI:30616"/>
    </ligand>
</feature>
<evidence type="ECO:0000256" key="5">
    <source>
        <dbReference type="ARBA" id="ARBA00013061"/>
    </source>
</evidence>
<evidence type="ECO:0000256" key="3">
    <source>
        <dbReference type="ARBA" id="ARBA00004838"/>
    </source>
</evidence>
<dbReference type="GO" id="GO:0004618">
    <property type="term" value="F:phosphoglycerate kinase activity"/>
    <property type="evidence" value="ECO:0007669"/>
    <property type="project" value="UniProtKB-UniRule"/>
</dbReference>
<evidence type="ECO:0000256" key="9">
    <source>
        <dbReference type="ARBA" id="ARBA00022741"/>
    </source>
</evidence>
<comment type="caution">
    <text evidence="13">Lacks conserved residue(s) required for the propagation of feature annotation.</text>
</comment>
<evidence type="ECO:0000256" key="12">
    <source>
        <dbReference type="ARBA" id="ARBA00023152"/>
    </source>
</evidence>
<feature type="binding site" evidence="13">
    <location>
        <begin position="360"/>
        <end position="363"/>
    </location>
    <ligand>
        <name>ATP</name>
        <dbReference type="ChEBI" id="CHEBI:30616"/>
    </ligand>
</feature>
<evidence type="ECO:0000256" key="13">
    <source>
        <dbReference type="HAMAP-Rule" id="MF_00145"/>
    </source>
</evidence>
<evidence type="ECO:0000256" key="7">
    <source>
        <dbReference type="ARBA" id="ARBA00022490"/>
    </source>
</evidence>
<feature type="binding site" evidence="14">
    <location>
        <position position="120"/>
    </location>
    <ligand>
        <name>(2R)-3-phosphoglycerate</name>
        <dbReference type="ChEBI" id="CHEBI:58272"/>
    </ligand>
</feature>
<dbReference type="SUPFAM" id="SSF53748">
    <property type="entry name" value="Phosphoglycerate kinase"/>
    <property type="match status" value="1"/>
</dbReference>
<keyword evidence="9 13" id="KW-0547">Nucleotide-binding</keyword>
<dbReference type="GO" id="GO:0006094">
    <property type="term" value="P:gluconeogenesis"/>
    <property type="evidence" value="ECO:0007669"/>
    <property type="project" value="TreeGrafter"/>
</dbReference>
<feature type="binding site" evidence="13">
    <location>
        <position position="40"/>
    </location>
    <ligand>
        <name>substrate</name>
    </ligand>
</feature>
<evidence type="ECO:0000256" key="16">
    <source>
        <dbReference type="RuleBase" id="RU000532"/>
    </source>
</evidence>
<keyword evidence="7 13" id="KW-0963">Cytoplasm</keyword>
<evidence type="ECO:0000256" key="1">
    <source>
        <dbReference type="ARBA" id="ARBA00000642"/>
    </source>
</evidence>
<dbReference type="GO" id="GO:0043531">
    <property type="term" value="F:ADP binding"/>
    <property type="evidence" value="ECO:0007669"/>
    <property type="project" value="TreeGrafter"/>
</dbReference>
<reference evidence="18 20" key="1">
    <citation type="journal article" date="2019" name="Nat. Microbiol.">
        <title>Expanding anaerobic alkane metabolism in the domain of Archaea.</title>
        <authorList>
            <person name="Wang Y."/>
            <person name="Wegener G."/>
            <person name="Hou J."/>
            <person name="Wang F."/>
            <person name="Xiao X."/>
        </authorList>
    </citation>
    <scope>NUCLEOTIDE SEQUENCE [LARGE SCALE GENOMIC DNA]</scope>
    <source>
        <strain evidence="18">WYZ-LMO11</strain>
    </source>
</reference>
<evidence type="ECO:0000256" key="2">
    <source>
        <dbReference type="ARBA" id="ARBA00004496"/>
    </source>
</evidence>
<feature type="binding site" evidence="13">
    <location>
        <position position="120"/>
    </location>
    <ligand>
        <name>substrate</name>
    </ligand>
</feature>
<proteinExistence type="inferred from homology"/>
<dbReference type="FunFam" id="3.40.50.1260:FF:000012">
    <property type="entry name" value="Phosphoglycerate kinase"/>
    <property type="match status" value="1"/>
</dbReference>
<feature type="binding site" evidence="13">
    <location>
        <position position="160"/>
    </location>
    <ligand>
        <name>substrate</name>
    </ligand>
</feature>
<comment type="subcellular location">
    <subcellularLocation>
        <location evidence="2 13">Cytoplasm</location>
    </subcellularLocation>
</comment>
<dbReference type="PIRSF" id="PIRSF000724">
    <property type="entry name" value="Pgk"/>
    <property type="match status" value="1"/>
</dbReference>
<feature type="binding site" evidence="14">
    <location>
        <position position="40"/>
    </location>
    <ligand>
        <name>(2R)-3-phosphoglycerate</name>
        <dbReference type="ChEBI" id="CHEBI:58272"/>
    </ligand>
</feature>
<accession>A0A520KGY6</accession>
<comment type="caution">
    <text evidence="17">The sequence shown here is derived from an EMBL/GenBank/DDBJ whole genome shotgun (WGS) entry which is preliminary data.</text>
</comment>
<dbReference type="Proteomes" id="UP000317265">
    <property type="component" value="Unassembled WGS sequence"/>
</dbReference>
<dbReference type="PANTHER" id="PTHR11406:SF23">
    <property type="entry name" value="PHOSPHOGLYCERATE KINASE 1, CHLOROPLASTIC-RELATED"/>
    <property type="match status" value="1"/>
</dbReference>
<evidence type="ECO:0000256" key="4">
    <source>
        <dbReference type="ARBA" id="ARBA00008982"/>
    </source>
</evidence>
<dbReference type="PANTHER" id="PTHR11406">
    <property type="entry name" value="PHOSPHOGLYCERATE KINASE"/>
    <property type="match status" value="1"/>
</dbReference>
<keyword evidence="10 13" id="KW-0418">Kinase</keyword>
<dbReference type="UniPathway" id="UPA00109">
    <property type="reaction ID" value="UER00185"/>
</dbReference>
<evidence type="ECO:0000256" key="15">
    <source>
        <dbReference type="PIRSR" id="PIRSR000724-2"/>
    </source>
</evidence>
<evidence type="ECO:0000256" key="11">
    <source>
        <dbReference type="ARBA" id="ARBA00022840"/>
    </source>
</evidence>
<feature type="binding site" evidence="14">
    <location>
        <position position="160"/>
    </location>
    <ligand>
        <name>(2R)-3-phosphoglycerate</name>
        <dbReference type="ChEBI" id="CHEBI:58272"/>
    </ligand>
</feature>
<evidence type="ECO:0000313" key="20">
    <source>
        <dbReference type="Proteomes" id="UP000317265"/>
    </source>
</evidence>
<keyword evidence="11 13" id="KW-0067">ATP-binding</keyword>
<dbReference type="InterPro" id="IPR001576">
    <property type="entry name" value="Phosphoglycerate_kinase"/>
</dbReference>
<evidence type="ECO:0000256" key="10">
    <source>
        <dbReference type="ARBA" id="ARBA00022777"/>
    </source>
</evidence>
<evidence type="ECO:0000256" key="8">
    <source>
        <dbReference type="ARBA" id="ARBA00022679"/>
    </source>
</evidence>
<evidence type="ECO:0000313" key="17">
    <source>
        <dbReference type="EMBL" id="RZN57831.1"/>
    </source>
</evidence>
<comment type="pathway">
    <text evidence="3 13">Carbohydrate degradation; glycolysis; pyruvate from D-glyceraldehyde 3-phosphate: step 2/5.</text>
</comment>
<dbReference type="GO" id="GO:0005524">
    <property type="term" value="F:ATP binding"/>
    <property type="evidence" value="ECO:0007669"/>
    <property type="project" value="UniProtKB-KW"/>
</dbReference>
<dbReference type="GO" id="GO:0006096">
    <property type="term" value="P:glycolytic process"/>
    <property type="evidence" value="ECO:0007669"/>
    <property type="project" value="UniProtKB-UniRule"/>
</dbReference>
<gene>
    <name evidence="13 18" type="primary">pgk</name>
    <name evidence="18" type="ORF">DSO09_05380</name>
    <name evidence="17" type="ORF">EF809_00015</name>
</gene>
<dbReference type="EC" id="2.7.2.3" evidence="5 13"/>
<comment type="subunit">
    <text evidence="13">Monomer.</text>
</comment>
<dbReference type="InterPro" id="IPR015824">
    <property type="entry name" value="Phosphoglycerate_kinase_N"/>
</dbReference>
<keyword evidence="8 13" id="KW-0808">Transferase</keyword>
<dbReference type="EMBL" id="QNVI01000061">
    <property type="protein sequence ID" value="TDA37939.1"/>
    <property type="molecule type" value="Genomic_DNA"/>
</dbReference>
<evidence type="ECO:0000313" key="18">
    <source>
        <dbReference type="EMBL" id="TDA37939.1"/>
    </source>
</evidence>
<name>A0A520KGY6_9CREN</name>
<dbReference type="Pfam" id="PF00162">
    <property type="entry name" value="PGK"/>
    <property type="match status" value="1"/>
</dbReference>
<comment type="similarity">
    <text evidence="4 13 16">Belongs to the phosphoglycerate kinase family.</text>
</comment>
<dbReference type="AlphaFoldDB" id="A0A520KGY6"/>
<dbReference type="Proteomes" id="UP000316080">
    <property type="component" value="Unassembled WGS sequence"/>
</dbReference>
<dbReference type="GO" id="GO:0005829">
    <property type="term" value="C:cytosol"/>
    <property type="evidence" value="ECO:0007669"/>
    <property type="project" value="TreeGrafter"/>
</dbReference>
<dbReference type="PROSITE" id="PS00111">
    <property type="entry name" value="PGLYCERATE_KINASE"/>
    <property type="match status" value="1"/>
</dbReference>
<dbReference type="PRINTS" id="PR00477">
    <property type="entry name" value="PHGLYCKINASE"/>
</dbReference>
<dbReference type="FunFam" id="3.40.50.1260:FF:000006">
    <property type="entry name" value="Phosphoglycerate kinase"/>
    <property type="match status" value="1"/>
</dbReference>
<reference evidence="17 19" key="2">
    <citation type="journal article" date="2019" name="Nat. Microbiol.">
        <title>Wide diversity of methane and short-chain alkane metabolisms in uncultured archaea.</title>
        <authorList>
            <person name="Borrel G."/>
            <person name="Adam P.S."/>
            <person name="McKay L.J."/>
            <person name="Chen L.X."/>
            <person name="Sierra-Garcia I.N."/>
            <person name="Sieber C.M."/>
            <person name="Letourneur Q."/>
            <person name="Ghozlane A."/>
            <person name="Andersen G.L."/>
            <person name="Li W.J."/>
            <person name="Hallam S.J."/>
            <person name="Muyzer G."/>
            <person name="de Oliveira V.M."/>
            <person name="Inskeep W.P."/>
            <person name="Banfield J.F."/>
            <person name="Gribaldo S."/>
        </authorList>
    </citation>
    <scope>NUCLEOTIDE SEQUENCE [LARGE SCALE GENOMIC DNA]</scope>
    <source>
        <strain evidence="17">Verst-YHS</strain>
    </source>
</reference>
<comment type="catalytic activity">
    <reaction evidence="1 13 16">
        <text>(2R)-3-phosphoglycerate + ATP = (2R)-3-phospho-glyceroyl phosphate + ADP</text>
        <dbReference type="Rhea" id="RHEA:14801"/>
        <dbReference type="ChEBI" id="CHEBI:30616"/>
        <dbReference type="ChEBI" id="CHEBI:57604"/>
        <dbReference type="ChEBI" id="CHEBI:58272"/>
        <dbReference type="ChEBI" id="CHEBI:456216"/>
        <dbReference type="EC" id="2.7.2.3"/>
    </reaction>
</comment>
<dbReference type="EMBL" id="RXIH01000001">
    <property type="protein sequence ID" value="RZN57831.1"/>
    <property type="molecule type" value="Genomic_DNA"/>
</dbReference>
<protein>
    <recommendedName>
        <fullName evidence="6 13">Phosphoglycerate kinase</fullName>
        <ecNumber evidence="5 13">2.7.2.3</ecNumber>
    </recommendedName>
</protein>
<evidence type="ECO:0000313" key="19">
    <source>
        <dbReference type="Proteomes" id="UP000316080"/>
    </source>
</evidence>
<evidence type="ECO:0000256" key="14">
    <source>
        <dbReference type="PIRSR" id="PIRSR000724-1"/>
    </source>
</evidence>
<organism evidence="17 19">
    <name type="scientific">Thermoproteota archaeon</name>
    <dbReference type="NCBI Taxonomy" id="2056631"/>
    <lineage>
        <taxon>Archaea</taxon>
        <taxon>Thermoproteota</taxon>
    </lineage>
</organism>
<sequence length="413" mass="46182">MKFGFYTMDDFDFNGKKVLLRVDINSPIDPNTNEILDDFRIKYHVPTILELLDKGASITILAHQGRPGDNDFTTLSNHARLLSCYLNREVKYIEDIFGPTAKSSISSSKPGDIILLENVRFYSEEVIEKMPEAQSRTFLVRFLAPLFSIYINDAFATSHRSHPSLTGFPMVLPSCGGRLLEKEVESLSLIMEDSLRPSIFILGGGKVQDSLQLIEALLQRNIADKILLTGLVSHLFMIAKGLTLNRETLRILEGKGIYALLPRAQRLVQSFPNKIVTPIDSALLKNNERIEVDIENLPNFSPIYDIGENTVKLYYEIIKDAKVIVVRGPAGYIEDERFSKGSEDLLKCIINSKAKKILGGGHLRRIAEKLNIVDKIDYFSTGGGAFIAFLSGEKLPAIEALINSAKKFKSDKL</sequence>
<dbReference type="InterPro" id="IPR015911">
    <property type="entry name" value="Phosphoglycerate_kinase_CS"/>
</dbReference>
<dbReference type="InterPro" id="IPR036043">
    <property type="entry name" value="Phosphoglycerate_kinase_sf"/>
</dbReference>
<dbReference type="HAMAP" id="MF_00145">
    <property type="entry name" value="Phosphoglyc_kinase"/>
    <property type="match status" value="1"/>
</dbReference>
<feature type="binding site" evidence="13 14">
    <location>
        <begin position="63"/>
        <end position="66"/>
    </location>
    <ligand>
        <name>substrate</name>
    </ligand>
</feature>
<evidence type="ECO:0000256" key="6">
    <source>
        <dbReference type="ARBA" id="ARBA00016471"/>
    </source>
</evidence>
<keyword evidence="12 13" id="KW-0324">Glycolysis</keyword>
<feature type="binding site" evidence="13 14">
    <location>
        <begin position="23"/>
        <end position="25"/>
    </location>
    <ligand>
        <name>substrate</name>
    </ligand>
</feature>
<dbReference type="Gene3D" id="3.40.50.1260">
    <property type="entry name" value="Phosphoglycerate kinase, N-terminal domain"/>
    <property type="match status" value="2"/>
</dbReference>